<dbReference type="GO" id="GO:0005576">
    <property type="term" value="C:extracellular region"/>
    <property type="evidence" value="ECO:0007669"/>
    <property type="project" value="InterPro"/>
</dbReference>
<name>A0A3S3PD40_9ACAR</name>
<dbReference type="Gene3D" id="3.40.33.10">
    <property type="entry name" value="CAP"/>
    <property type="match status" value="1"/>
</dbReference>
<sequence length="140" mass="15782">PKWSLVINLWYDELQIAPNSVVHNFDSHGLNIGHFTQIAWASSRKIGCGFVAFRLVGSVYNVAHLYTCNYAPSGNHLGAAMYLAAKYPSENVPDSELELKIMSKISSKLINCLRNHFFCTSLDTIDFIFLERFDSNSVFT</sequence>
<dbReference type="PRINTS" id="PR00837">
    <property type="entry name" value="V5TPXLIKE"/>
</dbReference>
<gene>
    <name evidence="2" type="ORF">B4U79_07131</name>
</gene>
<dbReference type="EMBL" id="NCKU01001203">
    <property type="protein sequence ID" value="RWS12805.1"/>
    <property type="molecule type" value="Genomic_DNA"/>
</dbReference>
<dbReference type="InterPro" id="IPR035940">
    <property type="entry name" value="CAP_sf"/>
</dbReference>
<evidence type="ECO:0000259" key="1">
    <source>
        <dbReference type="Pfam" id="PF00188"/>
    </source>
</evidence>
<feature type="domain" description="SCP" evidence="1">
    <location>
        <begin position="6"/>
        <end position="70"/>
    </location>
</feature>
<dbReference type="PANTHER" id="PTHR10334">
    <property type="entry name" value="CYSTEINE-RICH SECRETORY PROTEIN-RELATED"/>
    <property type="match status" value="1"/>
</dbReference>
<dbReference type="InterPro" id="IPR014044">
    <property type="entry name" value="CAP_dom"/>
</dbReference>
<dbReference type="Pfam" id="PF00188">
    <property type="entry name" value="CAP"/>
    <property type="match status" value="1"/>
</dbReference>
<evidence type="ECO:0000313" key="2">
    <source>
        <dbReference type="EMBL" id="RWS12805.1"/>
    </source>
</evidence>
<dbReference type="OrthoDB" id="414826at2759"/>
<protein>
    <submittedName>
        <fullName evidence="2">Vespid v5 venom allergen-like protein</fullName>
    </submittedName>
</protein>
<feature type="non-terminal residue" evidence="2">
    <location>
        <position position="1"/>
    </location>
</feature>
<dbReference type="Proteomes" id="UP000285301">
    <property type="component" value="Unassembled WGS sequence"/>
</dbReference>
<dbReference type="AlphaFoldDB" id="A0A3S3PD40"/>
<dbReference type="InterPro" id="IPR001283">
    <property type="entry name" value="CRISP-related"/>
</dbReference>
<reference evidence="2 3" key="1">
    <citation type="journal article" date="2018" name="Gigascience">
        <title>Genomes of trombidid mites reveal novel predicted allergens and laterally-transferred genes associated with secondary metabolism.</title>
        <authorList>
            <person name="Dong X."/>
            <person name="Chaisiri K."/>
            <person name="Xia D."/>
            <person name="Armstrong S.D."/>
            <person name="Fang Y."/>
            <person name="Donnelly M.J."/>
            <person name="Kadowaki T."/>
            <person name="McGarry J.W."/>
            <person name="Darby A.C."/>
            <person name="Makepeace B.L."/>
        </authorList>
    </citation>
    <scope>NUCLEOTIDE SEQUENCE [LARGE SCALE GENOMIC DNA]</scope>
    <source>
        <strain evidence="2">UoL-WK</strain>
    </source>
</reference>
<dbReference type="PROSITE" id="PS01009">
    <property type="entry name" value="CRISP_1"/>
    <property type="match status" value="1"/>
</dbReference>
<keyword evidence="3" id="KW-1185">Reference proteome</keyword>
<organism evidence="2 3">
    <name type="scientific">Dinothrombium tinctorium</name>
    <dbReference type="NCBI Taxonomy" id="1965070"/>
    <lineage>
        <taxon>Eukaryota</taxon>
        <taxon>Metazoa</taxon>
        <taxon>Ecdysozoa</taxon>
        <taxon>Arthropoda</taxon>
        <taxon>Chelicerata</taxon>
        <taxon>Arachnida</taxon>
        <taxon>Acari</taxon>
        <taxon>Acariformes</taxon>
        <taxon>Trombidiformes</taxon>
        <taxon>Prostigmata</taxon>
        <taxon>Anystina</taxon>
        <taxon>Parasitengona</taxon>
        <taxon>Trombidioidea</taxon>
        <taxon>Trombidiidae</taxon>
        <taxon>Dinothrombium</taxon>
    </lineage>
</organism>
<evidence type="ECO:0000313" key="3">
    <source>
        <dbReference type="Proteomes" id="UP000285301"/>
    </source>
</evidence>
<dbReference type="InterPro" id="IPR018244">
    <property type="entry name" value="Allrgn_V5/Tpx1_CS"/>
</dbReference>
<dbReference type="SUPFAM" id="SSF55797">
    <property type="entry name" value="PR-1-like"/>
    <property type="match status" value="1"/>
</dbReference>
<proteinExistence type="predicted"/>
<comment type="caution">
    <text evidence="2">The sequence shown here is derived from an EMBL/GenBank/DDBJ whole genome shotgun (WGS) entry which is preliminary data.</text>
</comment>
<accession>A0A3S3PD40</accession>
<dbReference type="STRING" id="1965070.A0A3S3PD40"/>